<dbReference type="EMBL" id="CAJJDM010000009">
    <property type="protein sequence ID" value="CAD8047836.1"/>
    <property type="molecule type" value="Genomic_DNA"/>
</dbReference>
<proteinExistence type="predicted"/>
<evidence type="ECO:0000313" key="1">
    <source>
        <dbReference type="EMBL" id="CAD8047836.1"/>
    </source>
</evidence>
<accession>A0A8S1K6C4</accession>
<dbReference type="Proteomes" id="UP000688137">
    <property type="component" value="Unassembled WGS sequence"/>
</dbReference>
<evidence type="ECO:0000313" key="2">
    <source>
        <dbReference type="Proteomes" id="UP000688137"/>
    </source>
</evidence>
<comment type="caution">
    <text evidence="1">The sequence shown here is derived from an EMBL/GenBank/DDBJ whole genome shotgun (WGS) entry which is preliminary data.</text>
</comment>
<protein>
    <submittedName>
        <fullName evidence="1">Uncharacterized protein</fullName>
    </submittedName>
</protein>
<name>A0A8S1K6C4_PARPR</name>
<sequence length="135" mass="16256">MFGQNVDTQDLKILKCVHDYKIMSKKLKIRAFAQFHQCQYNCVKDINSKIVETCFKQCELELDNYFEEKKKRKIENKVFYALPIYNNSDPSKQYVIPQEQQGEYQKKTIQFEIESQRKLNELKTILDERGKIYKL</sequence>
<gene>
    <name evidence="1" type="ORF">PPRIM_AZ9-3.1.T0120148</name>
</gene>
<keyword evidence="2" id="KW-1185">Reference proteome</keyword>
<dbReference type="OMA" id="QEQQGEY"/>
<dbReference type="AlphaFoldDB" id="A0A8S1K6C4"/>
<organism evidence="1 2">
    <name type="scientific">Paramecium primaurelia</name>
    <dbReference type="NCBI Taxonomy" id="5886"/>
    <lineage>
        <taxon>Eukaryota</taxon>
        <taxon>Sar</taxon>
        <taxon>Alveolata</taxon>
        <taxon>Ciliophora</taxon>
        <taxon>Intramacronucleata</taxon>
        <taxon>Oligohymenophorea</taxon>
        <taxon>Peniculida</taxon>
        <taxon>Parameciidae</taxon>
        <taxon>Paramecium</taxon>
    </lineage>
</organism>
<reference evidence="1" key="1">
    <citation type="submission" date="2021-01" db="EMBL/GenBank/DDBJ databases">
        <authorList>
            <consortium name="Genoscope - CEA"/>
            <person name="William W."/>
        </authorList>
    </citation>
    <scope>NUCLEOTIDE SEQUENCE</scope>
</reference>